<feature type="compositionally biased region" description="Basic and acidic residues" evidence="1">
    <location>
        <begin position="155"/>
        <end position="172"/>
    </location>
</feature>
<dbReference type="Proteomes" id="UP001472866">
    <property type="component" value="Chromosome 03"/>
</dbReference>
<dbReference type="AlphaFoldDB" id="A0AAX4P3V7"/>
<reference evidence="3 4" key="1">
    <citation type="submission" date="2024-03" db="EMBL/GenBank/DDBJ databases">
        <title>Complete genome sequence of the green alga Chloropicon roscoffensis RCC1871.</title>
        <authorList>
            <person name="Lemieux C."/>
            <person name="Pombert J.-F."/>
            <person name="Otis C."/>
            <person name="Turmel M."/>
        </authorList>
    </citation>
    <scope>NUCLEOTIDE SEQUENCE [LARGE SCALE GENOMIC DNA]</scope>
    <source>
        <strain evidence="3 4">RCC1871</strain>
    </source>
</reference>
<keyword evidence="2" id="KW-0732">Signal</keyword>
<evidence type="ECO:0000256" key="1">
    <source>
        <dbReference type="SAM" id="MobiDB-lite"/>
    </source>
</evidence>
<gene>
    <name evidence="3" type="ORF">HKI87_03g23140</name>
</gene>
<accession>A0AAX4P3V7</accession>
<protein>
    <submittedName>
        <fullName evidence="3">Uncharacterized protein</fullName>
    </submittedName>
</protein>
<evidence type="ECO:0000313" key="4">
    <source>
        <dbReference type="Proteomes" id="UP001472866"/>
    </source>
</evidence>
<name>A0AAX4P3V7_9CHLO</name>
<proteinExistence type="predicted"/>
<evidence type="ECO:0000256" key="2">
    <source>
        <dbReference type="SAM" id="SignalP"/>
    </source>
</evidence>
<keyword evidence="4" id="KW-1185">Reference proteome</keyword>
<sequence>MASSRMRMALGALAVLLCALVLATAVEANYANQRSVEQIIKGNEDMARNMMPKWFKRGNPRAKEFKEALKFFETTLPKKWRGQLQVCECAIKKFEEKTVMWLNVGKAKKCRTGVFRLQKIVNRDLDGEYSLGNLQDYEASSIDIDMSDAGVAAQDEAREADAARARARRGEL</sequence>
<feature type="region of interest" description="Disordered" evidence="1">
    <location>
        <begin position="153"/>
        <end position="172"/>
    </location>
</feature>
<organism evidence="3 4">
    <name type="scientific">Chloropicon roscoffensis</name>
    <dbReference type="NCBI Taxonomy" id="1461544"/>
    <lineage>
        <taxon>Eukaryota</taxon>
        <taxon>Viridiplantae</taxon>
        <taxon>Chlorophyta</taxon>
        <taxon>Chloropicophyceae</taxon>
        <taxon>Chloropicales</taxon>
        <taxon>Chloropicaceae</taxon>
        <taxon>Chloropicon</taxon>
    </lineage>
</organism>
<feature type="signal peptide" evidence="2">
    <location>
        <begin position="1"/>
        <end position="28"/>
    </location>
</feature>
<dbReference type="EMBL" id="CP151503">
    <property type="protein sequence ID" value="WZN60780.1"/>
    <property type="molecule type" value="Genomic_DNA"/>
</dbReference>
<feature type="chain" id="PRO_5043702322" evidence="2">
    <location>
        <begin position="29"/>
        <end position="172"/>
    </location>
</feature>
<evidence type="ECO:0000313" key="3">
    <source>
        <dbReference type="EMBL" id="WZN60780.1"/>
    </source>
</evidence>